<dbReference type="RefSeq" id="WP_193114581.1">
    <property type="nucleotide sequence ID" value="NZ_CP041165.1"/>
</dbReference>
<keyword evidence="4" id="KW-1185">Reference proteome</keyword>
<proteinExistence type="predicted"/>
<organism evidence="3 4">
    <name type="scientific">Sulfurimonas marina</name>
    <dbReference type="NCBI Taxonomy" id="2590551"/>
    <lineage>
        <taxon>Bacteria</taxon>
        <taxon>Pseudomonadati</taxon>
        <taxon>Campylobacterota</taxon>
        <taxon>Epsilonproteobacteria</taxon>
        <taxon>Campylobacterales</taxon>
        <taxon>Sulfurimonadaceae</taxon>
        <taxon>Sulfurimonas</taxon>
    </lineage>
</organism>
<dbReference type="InterPro" id="IPR003779">
    <property type="entry name" value="CMD-like"/>
</dbReference>
<reference evidence="3 4" key="1">
    <citation type="submission" date="2019-06" db="EMBL/GenBank/DDBJ databases">
        <title>Sulfurimonas gotlandica sp. nov., a chemoautotrophic and psychrotolerant epsilonproteobacterium isolated from a pelagic redoxcline, and an emended description of the genus Sulfurimonas.</title>
        <authorList>
            <person name="Wang S."/>
            <person name="Jiang L."/>
            <person name="Shao Z."/>
        </authorList>
    </citation>
    <scope>NUCLEOTIDE SEQUENCE [LARGE SCALE GENOMIC DNA]</scope>
    <source>
        <strain evidence="3 4">B2</strain>
    </source>
</reference>
<dbReference type="SUPFAM" id="SSF69118">
    <property type="entry name" value="AhpD-like"/>
    <property type="match status" value="1"/>
</dbReference>
<name>A0A7M1AXR1_9BACT</name>
<evidence type="ECO:0000256" key="1">
    <source>
        <dbReference type="SAM" id="SignalP"/>
    </source>
</evidence>
<evidence type="ECO:0000313" key="3">
    <source>
        <dbReference type="EMBL" id="QOP41162.1"/>
    </source>
</evidence>
<dbReference type="Gene3D" id="1.20.1290.10">
    <property type="entry name" value="AhpD-like"/>
    <property type="match status" value="1"/>
</dbReference>
<dbReference type="KEGG" id="smax:FJR03_05160"/>
<dbReference type="Proteomes" id="UP000593910">
    <property type="component" value="Chromosome"/>
</dbReference>
<dbReference type="AlphaFoldDB" id="A0A7M1AXR1"/>
<feature type="signal peptide" evidence="1">
    <location>
        <begin position="1"/>
        <end position="20"/>
    </location>
</feature>
<feature type="domain" description="Carboxymuconolactone decarboxylase-like" evidence="2">
    <location>
        <begin position="156"/>
        <end position="210"/>
    </location>
</feature>
<gene>
    <name evidence="3" type="ORF">FJR03_05160</name>
</gene>
<dbReference type="GO" id="GO:0051920">
    <property type="term" value="F:peroxiredoxin activity"/>
    <property type="evidence" value="ECO:0007669"/>
    <property type="project" value="InterPro"/>
</dbReference>
<dbReference type="PANTHER" id="PTHR33570:SF9">
    <property type="entry name" value="BLL4600 PROTEIN"/>
    <property type="match status" value="1"/>
</dbReference>
<protein>
    <submittedName>
        <fullName evidence="3">Carboxymuconolactone decarboxylase</fullName>
    </submittedName>
</protein>
<accession>A0A7M1AXR1</accession>
<keyword evidence="1" id="KW-0732">Signal</keyword>
<dbReference type="EMBL" id="CP041165">
    <property type="protein sequence ID" value="QOP41162.1"/>
    <property type="molecule type" value="Genomic_DNA"/>
</dbReference>
<evidence type="ECO:0000313" key="4">
    <source>
        <dbReference type="Proteomes" id="UP000593910"/>
    </source>
</evidence>
<sequence length="243" mass="26990">MRLKIFTFLFSLFSATCSFAEQTDQGMDILNVRQQAIISISAFTANGDIVKLKSELNAGLESDLSVNEIKEILIQLYAYCGFPRSLNGINAFIDVIKEREAQGIKDNIGKEATPLPKDMDKDAYGAKVRRELAGWDKEPPAQGYQLFTPVMDVYLKEHLFADIFARDVLNHQERELVTIAALAAMSGTQGQLQFHFGAAINSGFTLSQMYAFVKVLNIKIGQKEAKIADKVLSDVLKSRGNKT</sequence>
<dbReference type="Pfam" id="PF02627">
    <property type="entry name" value="CMD"/>
    <property type="match status" value="2"/>
</dbReference>
<feature type="domain" description="Carboxymuconolactone decarboxylase-like" evidence="2">
    <location>
        <begin position="16"/>
        <end position="91"/>
    </location>
</feature>
<feature type="chain" id="PRO_5032994724" evidence="1">
    <location>
        <begin position="21"/>
        <end position="243"/>
    </location>
</feature>
<dbReference type="PANTHER" id="PTHR33570">
    <property type="entry name" value="4-CARBOXYMUCONOLACTONE DECARBOXYLASE FAMILY PROTEIN"/>
    <property type="match status" value="1"/>
</dbReference>
<dbReference type="InterPro" id="IPR029032">
    <property type="entry name" value="AhpD-like"/>
</dbReference>
<evidence type="ECO:0000259" key="2">
    <source>
        <dbReference type="Pfam" id="PF02627"/>
    </source>
</evidence>
<dbReference type="InterPro" id="IPR052512">
    <property type="entry name" value="4CMD/NDH-1_regulator"/>
</dbReference>